<proteinExistence type="predicted"/>
<gene>
    <name evidence="6" type="ORF">MPEBLZ_02223</name>
</gene>
<keyword evidence="1" id="KW-0547">Nucleotide-binding</keyword>
<comment type="caution">
    <text evidence="6">The sequence shown here is derived from an EMBL/GenBank/DDBJ whole genome shotgun (WGS) entry which is preliminary data.</text>
</comment>
<organism evidence="6 7">
    <name type="scientific">Candidatus Methanoperedens nitratireducens</name>
    <dbReference type="NCBI Taxonomy" id="1392998"/>
    <lineage>
        <taxon>Archaea</taxon>
        <taxon>Methanobacteriati</taxon>
        <taxon>Methanobacteriota</taxon>
        <taxon>Stenosarchaea group</taxon>
        <taxon>Methanomicrobia</taxon>
        <taxon>Methanosarcinales</taxon>
        <taxon>ANME-2 cluster</taxon>
        <taxon>Candidatus Methanoperedentaceae</taxon>
        <taxon>Candidatus Methanoperedens</taxon>
    </lineage>
</organism>
<dbReference type="PANTHER" id="PTHR47961:SF10">
    <property type="entry name" value="ATP-DEPENDENT DNA HELICASE HEL308"/>
    <property type="match status" value="1"/>
</dbReference>
<reference evidence="6 7" key="1">
    <citation type="submission" date="2015-09" db="EMBL/GenBank/DDBJ databases">
        <title>A metagenomics-based metabolic model of nitrate-dependent anaerobic oxidation of methane by Methanoperedens-like archaea.</title>
        <authorList>
            <person name="Arshad A."/>
            <person name="Speth D.R."/>
            <person name="De Graaf R.M."/>
            <person name="Op Den Camp H.J."/>
            <person name="Jetten M.S."/>
            <person name="Welte C.U."/>
        </authorList>
    </citation>
    <scope>NUCLEOTIDE SEQUENCE [LARGE SCALE GENOMIC DNA]</scope>
</reference>
<evidence type="ECO:0000256" key="2">
    <source>
        <dbReference type="ARBA" id="ARBA00022801"/>
    </source>
</evidence>
<dbReference type="Gene3D" id="3.40.50.300">
    <property type="entry name" value="P-loop containing nucleotide triphosphate hydrolases"/>
    <property type="match status" value="1"/>
</dbReference>
<dbReference type="Proteomes" id="UP000050360">
    <property type="component" value="Unassembled WGS sequence"/>
</dbReference>
<dbReference type="Pfam" id="PF00271">
    <property type="entry name" value="Helicase_C"/>
    <property type="match status" value="1"/>
</dbReference>
<dbReference type="SMART" id="SM00490">
    <property type="entry name" value="HELICc"/>
    <property type="match status" value="1"/>
</dbReference>
<dbReference type="InterPro" id="IPR050474">
    <property type="entry name" value="Hel308_SKI2-like"/>
</dbReference>
<dbReference type="AlphaFoldDB" id="A0A0P8A9A8"/>
<evidence type="ECO:0000313" key="7">
    <source>
        <dbReference type="Proteomes" id="UP000050360"/>
    </source>
</evidence>
<evidence type="ECO:0000256" key="4">
    <source>
        <dbReference type="ARBA" id="ARBA00022840"/>
    </source>
</evidence>
<evidence type="ECO:0000256" key="3">
    <source>
        <dbReference type="ARBA" id="ARBA00022806"/>
    </source>
</evidence>
<sequence length="138" mass="15081">MFLKAAGRTLKAWQGRLGISISKLLDNDTREKLKNLAAEVHETSEVDTAKKLAMCVANGSAFHHAGLISEQRKLIEGGFRKGIIKVIAATPTLAAGLNLPARRVIIKGYRRYDVNFGQVPIPVLEYKQMAGRAGRPEA</sequence>
<dbReference type="SUPFAM" id="SSF52540">
    <property type="entry name" value="P-loop containing nucleoside triphosphate hydrolases"/>
    <property type="match status" value="1"/>
</dbReference>
<protein>
    <submittedName>
        <fullName evidence="6">Ski2-like helicase</fullName>
    </submittedName>
</protein>
<evidence type="ECO:0000259" key="5">
    <source>
        <dbReference type="PROSITE" id="PS51194"/>
    </source>
</evidence>
<accession>A0A0P8A9A8</accession>
<dbReference type="EMBL" id="LKCM01000169">
    <property type="protein sequence ID" value="KPQ43211.1"/>
    <property type="molecule type" value="Genomic_DNA"/>
</dbReference>
<keyword evidence="2" id="KW-0378">Hydrolase</keyword>
<dbReference type="InterPro" id="IPR027417">
    <property type="entry name" value="P-loop_NTPase"/>
</dbReference>
<dbReference type="InterPro" id="IPR001650">
    <property type="entry name" value="Helicase_C-like"/>
</dbReference>
<dbReference type="GO" id="GO:0016787">
    <property type="term" value="F:hydrolase activity"/>
    <property type="evidence" value="ECO:0007669"/>
    <property type="project" value="UniProtKB-KW"/>
</dbReference>
<keyword evidence="3 6" id="KW-0347">Helicase</keyword>
<feature type="domain" description="Helicase C-terminal" evidence="5">
    <location>
        <begin position="28"/>
        <end position="138"/>
    </location>
</feature>
<name>A0A0P8A9A8_9EURY</name>
<evidence type="ECO:0000313" key="6">
    <source>
        <dbReference type="EMBL" id="KPQ43211.1"/>
    </source>
</evidence>
<dbReference type="GO" id="GO:0005524">
    <property type="term" value="F:ATP binding"/>
    <property type="evidence" value="ECO:0007669"/>
    <property type="project" value="UniProtKB-KW"/>
</dbReference>
<keyword evidence="4" id="KW-0067">ATP-binding</keyword>
<dbReference type="PANTHER" id="PTHR47961">
    <property type="entry name" value="DNA POLYMERASE THETA, PUTATIVE (AFU_ORTHOLOGUE AFUA_1G05260)-RELATED"/>
    <property type="match status" value="1"/>
</dbReference>
<evidence type="ECO:0000256" key="1">
    <source>
        <dbReference type="ARBA" id="ARBA00022741"/>
    </source>
</evidence>
<dbReference type="PATRIC" id="fig|1719120.3.peg.2427"/>
<dbReference type="PROSITE" id="PS51194">
    <property type="entry name" value="HELICASE_CTER"/>
    <property type="match status" value="1"/>
</dbReference>
<dbReference type="GO" id="GO:0004386">
    <property type="term" value="F:helicase activity"/>
    <property type="evidence" value="ECO:0007669"/>
    <property type="project" value="UniProtKB-KW"/>
</dbReference>
<dbReference type="CDD" id="cd18795">
    <property type="entry name" value="SF2_C_Ski2"/>
    <property type="match status" value="1"/>
</dbReference>